<evidence type="ECO:0000313" key="5">
    <source>
        <dbReference type="EMBL" id="PRY13947.1"/>
    </source>
</evidence>
<evidence type="ECO:0000256" key="3">
    <source>
        <dbReference type="ARBA" id="ARBA00023163"/>
    </source>
</evidence>
<dbReference type="PANTHER" id="PTHR30146">
    <property type="entry name" value="LACI-RELATED TRANSCRIPTIONAL REPRESSOR"/>
    <property type="match status" value="1"/>
</dbReference>
<dbReference type="GO" id="GO:0003700">
    <property type="term" value="F:DNA-binding transcription factor activity"/>
    <property type="evidence" value="ECO:0007669"/>
    <property type="project" value="TreeGrafter"/>
</dbReference>
<dbReference type="Pfam" id="PF00356">
    <property type="entry name" value="LacI"/>
    <property type="match status" value="1"/>
</dbReference>
<dbReference type="Pfam" id="PF13377">
    <property type="entry name" value="Peripla_BP_3"/>
    <property type="match status" value="1"/>
</dbReference>
<evidence type="ECO:0000259" key="4">
    <source>
        <dbReference type="PROSITE" id="PS50932"/>
    </source>
</evidence>
<organism evidence="5 6">
    <name type="scientific">Kineococcus rhizosphaerae</name>
    <dbReference type="NCBI Taxonomy" id="559628"/>
    <lineage>
        <taxon>Bacteria</taxon>
        <taxon>Bacillati</taxon>
        <taxon>Actinomycetota</taxon>
        <taxon>Actinomycetes</taxon>
        <taxon>Kineosporiales</taxon>
        <taxon>Kineosporiaceae</taxon>
        <taxon>Kineococcus</taxon>
    </lineage>
</organism>
<dbReference type="CDD" id="cd01392">
    <property type="entry name" value="HTH_LacI"/>
    <property type="match status" value="1"/>
</dbReference>
<name>A0A2T0R2B2_9ACTN</name>
<accession>A0A2T0R2B2</accession>
<proteinExistence type="predicted"/>
<evidence type="ECO:0000256" key="1">
    <source>
        <dbReference type="ARBA" id="ARBA00023015"/>
    </source>
</evidence>
<protein>
    <submittedName>
        <fullName evidence="5">LacI family transcriptional regulator</fullName>
    </submittedName>
</protein>
<dbReference type="Gene3D" id="3.40.50.2300">
    <property type="match status" value="2"/>
</dbReference>
<keyword evidence="3" id="KW-0804">Transcription</keyword>
<dbReference type="AlphaFoldDB" id="A0A2T0R2B2"/>
<dbReference type="Proteomes" id="UP000238083">
    <property type="component" value="Unassembled WGS sequence"/>
</dbReference>
<dbReference type="EMBL" id="PVZF01000007">
    <property type="protein sequence ID" value="PRY13947.1"/>
    <property type="molecule type" value="Genomic_DNA"/>
</dbReference>
<dbReference type="PROSITE" id="PS50932">
    <property type="entry name" value="HTH_LACI_2"/>
    <property type="match status" value="1"/>
</dbReference>
<sequence>MTKDGGEEMAATSADVARHAGLSRATVSQVLNGHAHRFAPETAQRVLRAAEELGYEPSVAGRMLRRGSSDFVIALIPHTTFGTNLQDIFDTVTDVLAQRGLTLVLRLSAASSTTLDRLLAGMQPRAVLSLQPFSEAERRILDERGVPGFDTTTDGDLNADIGRLQAQHLVARGYRRLAFAHLRDSRQDPYGASREEAVAQVCAAAGLPAPTVLGLGINLDDATQALDALAPGYGVACYNDDVAITLLTAAGQRGWNVPTDLGLIGMDNIPLSGVTAPRLTTIEYELSAVAQNVLAIALQALGQDDAPTPPPIDLRIVAGGTA</sequence>
<dbReference type="OrthoDB" id="3288692at2"/>
<dbReference type="SUPFAM" id="SSF53822">
    <property type="entry name" value="Periplasmic binding protein-like I"/>
    <property type="match status" value="1"/>
</dbReference>
<dbReference type="Gene3D" id="1.10.260.40">
    <property type="entry name" value="lambda repressor-like DNA-binding domains"/>
    <property type="match status" value="1"/>
</dbReference>
<reference evidence="5 6" key="1">
    <citation type="submission" date="2018-03" db="EMBL/GenBank/DDBJ databases">
        <title>Genomic Encyclopedia of Archaeal and Bacterial Type Strains, Phase II (KMG-II): from individual species to whole genera.</title>
        <authorList>
            <person name="Goeker M."/>
        </authorList>
    </citation>
    <scope>NUCLEOTIDE SEQUENCE [LARGE SCALE GENOMIC DNA]</scope>
    <source>
        <strain evidence="5 6">DSM 19711</strain>
    </source>
</reference>
<gene>
    <name evidence="5" type="ORF">CLV37_10765</name>
</gene>
<keyword evidence="6" id="KW-1185">Reference proteome</keyword>
<feature type="domain" description="HTH lacI-type" evidence="4">
    <location>
        <begin position="11"/>
        <end position="66"/>
    </location>
</feature>
<evidence type="ECO:0000256" key="2">
    <source>
        <dbReference type="ARBA" id="ARBA00023125"/>
    </source>
</evidence>
<keyword evidence="2" id="KW-0238">DNA-binding</keyword>
<evidence type="ECO:0000313" key="6">
    <source>
        <dbReference type="Proteomes" id="UP000238083"/>
    </source>
</evidence>
<dbReference type="InterPro" id="IPR028082">
    <property type="entry name" value="Peripla_BP_I"/>
</dbReference>
<dbReference type="SUPFAM" id="SSF47413">
    <property type="entry name" value="lambda repressor-like DNA-binding domains"/>
    <property type="match status" value="1"/>
</dbReference>
<dbReference type="SMART" id="SM00354">
    <property type="entry name" value="HTH_LACI"/>
    <property type="match status" value="1"/>
</dbReference>
<dbReference type="InterPro" id="IPR010982">
    <property type="entry name" value="Lambda_DNA-bd_dom_sf"/>
</dbReference>
<comment type="caution">
    <text evidence="5">The sequence shown here is derived from an EMBL/GenBank/DDBJ whole genome shotgun (WGS) entry which is preliminary data.</text>
</comment>
<dbReference type="InterPro" id="IPR046335">
    <property type="entry name" value="LacI/GalR-like_sensor"/>
</dbReference>
<dbReference type="GO" id="GO:0000976">
    <property type="term" value="F:transcription cis-regulatory region binding"/>
    <property type="evidence" value="ECO:0007669"/>
    <property type="project" value="TreeGrafter"/>
</dbReference>
<dbReference type="RefSeq" id="WP_146149415.1">
    <property type="nucleotide sequence ID" value="NZ_PVZF01000007.1"/>
</dbReference>
<keyword evidence="1" id="KW-0805">Transcription regulation</keyword>
<dbReference type="InterPro" id="IPR000843">
    <property type="entry name" value="HTH_LacI"/>
</dbReference>
<dbReference type="PANTHER" id="PTHR30146:SF153">
    <property type="entry name" value="LACTOSE OPERON REPRESSOR"/>
    <property type="match status" value="1"/>
</dbReference>